<dbReference type="Proteomes" id="UP000315889">
    <property type="component" value="Unassembled WGS sequence"/>
</dbReference>
<comment type="caution">
    <text evidence="3">The sequence shown here is derived from an EMBL/GenBank/DDBJ whole genome shotgun (WGS) entry which is preliminary data.</text>
</comment>
<dbReference type="InterPro" id="IPR005346">
    <property type="entry name" value="RnfH"/>
</dbReference>
<dbReference type="InterPro" id="IPR016155">
    <property type="entry name" value="Mopterin_synth/thiamin_S_b"/>
</dbReference>
<dbReference type="SUPFAM" id="SSF54285">
    <property type="entry name" value="MoaD/ThiS"/>
    <property type="match status" value="1"/>
</dbReference>
<protein>
    <recommendedName>
        <fullName evidence="2">UPF0125 protein EVB03_02290</fullName>
    </recommendedName>
</protein>
<reference evidence="3 4" key="1">
    <citation type="submission" date="2019-02" db="EMBL/GenBank/DDBJ databases">
        <title>Prokaryotic population dynamics and viral predation in marine succession experiment using metagenomics: the confinement effect.</title>
        <authorList>
            <person name="Haro-Moreno J.M."/>
            <person name="Rodriguez-Valera F."/>
            <person name="Lopez-Perez M."/>
        </authorList>
    </citation>
    <scope>NUCLEOTIDE SEQUENCE [LARGE SCALE GENOMIC DNA]</scope>
    <source>
        <strain evidence="3">MED-G170</strain>
    </source>
</reference>
<dbReference type="PANTHER" id="PTHR37483">
    <property type="entry name" value="UPF0125 PROTEIN RATB"/>
    <property type="match status" value="1"/>
</dbReference>
<dbReference type="EMBL" id="SHBP01000002">
    <property type="protein sequence ID" value="RZO21075.1"/>
    <property type="molecule type" value="Genomic_DNA"/>
</dbReference>
<dbReference type="InterPro" id="IPR037021">
    <property type="entry name" value="RnfH_sf"/>
</dbReference>
<dbReference type="Pfam" id="PF03658">
    <property type="entry name" value="Ub-RnfH"/>
    <property type="match status" value="1"/>
</dbReference>
<organism evidence="3 4">
    <name type="scientific">SAR92 clade bacterium</name>
    <dbReference type="NCBI Taxonomy" id="2315479"/>
    <lineage>
        <taxon>Bacteria</taxon>
        <taxon>Pseudomonadati</taxon>
        <taxon>Pseudomonadota</taxon>
        <taxon>Gammaproteobacteria</taxon>
        <taxon>Cellvibrionales</taxon>
        <taxon>Porticoccaceae</taxon>
        <taxon>SAR92 clade</taxon>
    </lineage>
</organism>
<sequence>MEKAVGNTVSSINIEVAYAMPESQVLLDITVPLGTTAVQAVEQSGVLQKFPEIDLATSKLGIFARVLGTQGTPEPNMYELREGDRVEIYRPLILDPKEIRRRRAETARKKKDVSES</sequence>
<dbReference type="PANTHER" id="PTHR37483:SF1">
    <property type="entry name" value="UPF0125 PROTEIN RATB"/>
    <property type="match status" value="1"/>
</dbReference>
<name>A0A520MIM3_9GAMM</name>
<proteinExistence type="inferred from homology"/>
<dbReference type="AlphaFoldDB" id="A0A520MIM3"/>
<dbReference type="HAMAP" id="MF_00460">
    <property type="entry name" value="UPF0125_RnfH"/>
    <property type="match status" value="1"/>
</dbReference>
<gene>
    <name evidence="3" type="ORF">EVB03_02290</name>
</gene>
<accession>A0A520MIM3</accession>
<dbReference type="Gene3D" id="3.10.20.280">
    <property type="entry name" value="RnfH-like"/>
    <property type="match status" value="1"/>
</dbReference>
<evidence type="ECO:0000256" key="2">
    <source>
        <dbReference type="HAMAP-Rule" id="MF_00460"/>
    </source>
</evidence>
<evidence type="ECO:0000313" key="4">
    <source>
        <dbReference type="Proteomes" id="UP000315889"/>
    </source>
</evidence>
<dbReference type="NCBIfam" id="NF002490">
    <property type="entry name" value="PRK01777.1"/>
    <property type="match status" value="1"/>
</dbReference>
<comment type="similarity">
    <text evidence="1 2">Belongs to the UPF0125 (RnfH) family.</text>
</comment>
<evidence type="ECO:0000256" key="1">
    <source>
        <dbReference type="ARBA" id="ARBA00010645"/>
    </source>
</evidence>
<evidence type="ECO:0000313" key="3">
    <source>
        <dbReference type="EMBL" id="RZO21075.1"/>
    </source>
</evidence>